<evidence type="ECO:0000259" key="10">
    <source>
        <dbReference type="PROSITE" id="PS00624"/>
    </source>
</evidence>
<comment type="cofactor">
    <cofactor evidence="1 6">
        <name>FAD</name>
        <dbReference type="ChEBI" id="CHEBI:57692"/>
    </cofactor>
</comment>
<evidence type="ECO:0000256" key="2">
    <source>
        <dbReference type="ARBA" id="ARBA00010790"/>
    </source>
</evidence>
<keyword evidence="3 7" id="KW-0285">Flavoprotein</keyword>
<evidence type="ECO:0000313" key="11">
    <source>
        <dbReference type="EMBL" id="ANS78977.1"/>
    </source>
</evidence>
<dbReference type="Proteomes" id="UP000092482">
    <property type="component" value="Chromosome"/>
</dbReference>
<keyword evidence="11" id="KW-0560">Oxidoreductase</keyword>
<dbReference type="PANTHER" id="PTHR11552:SF147">
    <property type="entry name" value="CHOLINE DEHYDROGENASE, MITOCHONDRIAL"/>
    <property type="match status" value="1"/>
</dbReference>
<evidence type="ECO:0000256" key="7">
    <source>
        <dbReference type="RuleBase" id="RU003968"/>
    </source>
</evidence>
<evidence type="ECO:0000256" key="3">
    <source>
        <dbReference type="ARBA" id="ARBA00022630"/>
    </source>
</evidence>
<dbReference type="SUPFAM" id="SSF51905">
    <property type="entry name" value="FAD/NAD(P)-binding domain"/>
    <property type="match status" value="1"/>
</dbReference>
<gene>
    <name evidence="11" type="ORF">SGUI_1581</name>
</gene>
<feature type="domain" description="Glucose-methanol-choline oxidoreductase N-terminal" evidence="10">
    <location>
        <begin position="241"/>
        <end position="255"/>
    </location>
</feature>
<comment type="similarity">
    <text evidence="2 7">Belongs to the GMC oxidoreductase family.</text>
</comment>
<evidence type="ECO:0000256" key="1">
    <source>
        <dbReference type="ARBA" id="ARBA00001974"/>
    </source>
</evidence>
<dbReference type="STRING" id="1758689.SGUI_1581"/>
<evidence type="ECO:0000256" key="8">
    <source>
        <dbReference type="SAM" id="MobiDB-lite"/>
    </source>
</evidence>
<dbReference type="GO" id="GO:0050660">
    <property type="term" value="F:flavin adenine dinucleotide binding"/>
    <property type="evidence" value="ECO:0007669"/>
    <property type="project" value="InterPro"/>
</dbReference>
<feature type="active site" description="Proton donor" evidence="5">
    <location>
        <position position="455"/>
    </location>
</feature>
<dbReference type="PATRIC" id="fig|1758689.4.peg.1626"/>
<dbReference type="InterPro" id="IPR007867">
    <property type="entry name" value="GMC_OxRtase_C"/>
</dbReference>
<keyword evidence="12" id="KW-1185">Reference proteome</keyword>
<sequence>MPVSAEEAFDVVVVGAGSAGAVVAHRLTSDGSRRVLLLEAGGRDRSPDIHIPAAFSRLFESSADWNYRTTPQPGLAGRSIYWPRGKVLGGSSSLNAMMWVPGFAADYDRWAQLAGPTWGPDEVAPLLESTLVSVEDQRDPSPLTDRLLRAAAEAGYAVEEANPHAPDGFARTRVTQRRGARSSTARAYLKPAAGRQNLEVRTGAHVTRVLLEGRVATGVEYAVGGVTRTATARQAVVLCGGAVNTPQLLMLSGIGARDELQEHGIPVVVDAPEVGKNLRDHLVSGLIPRTSADTLASATSVANLARYLLRRRGMLTSNVAEAYGFVRSRPELAEPDLELIWAPVAYADEGLHGIPEHGLTLGPILLQPESRGTIALASVDPFAHPVIDPRYLSDPEGADRATMLAGLAIAQRILDSPALRAVTDGTFVRPVEGEKISPTERAVVALEQHAHTLYHPTSTARMGSDPDSVVDPELRVRGVERLLVADASVMPEIIRGHTHAPSVVIGERAAKLLQA</sequence>
<protein>
    <submittedName>
        <fullName evidence="11">Choline dehydrogenase</fullName>
        <ecNumber evidence="11">1.1.99.1</ecNumber>
    </submittedName>
</protein>
<evidence type="ECO:0000256" key="4">
    <source>
        <dbReference type="ARBA" id="ARBA00022827"/>
    </source>
</evidence>
<dbReference type="EC" id="1.1.99.1" evidence="11"/>
<feature type="active site" description="Proton acceptor" evidence="5">
    <location>
        <position position="497"/>
    </location>
</feature>
<dbReference type="KEGG" id="serj:SGUI_1581"/>
<dbReference type="PANTHER" id="PTHR11552">
    <property type="entry name" value="GLUCOSE-METHANOL-CHOLINE GMC OXIDOREDUCTASE"/>
    <property type="match status" value="1"/>
</dbReference>
<evidence type="ECO:0000313" key="12">
    <source>
        <dbReference type="Proteomes" id="UP000092482"/>
    </source>
</evidence>
<organism evidence="11 12">
    <name type="scientific">Serinicoccus hydrothermalis</name>
    <dbReference type="NCBI Taxonomy" id="1758689"/>
    <lineage>
        <taxon>Bacteria</taxon>
        <taxon>Bacillati</taxon>
        <taxon>Actinomycetota</taxon>
        <taxon>Actinomycetes</taxon>
        <taxon>Micrococcales</taxon>
        <taxon>Ornithinimicrobiaceae</taxon>
        <taxon>Serinicoccus</taxon>
    </lineage>
</organism>
<dbReference type="GO" id="GO:0008812">
    <property type="term" value="F:choline dehydrogenase activity"/>
    <property type="evidence" value="ECO:0007669"/>
    <property type="project" value="UniProtKB-EC"/>
</dbReference>
<dbReference type="InterPro" id="IPR000172">
    <property type="entry name" value="GMC_OxRdtase_N"/>
</dbReference>
<dbReference type="PROSITE" id="PS00623">
    <property type="entry name" value="GMC_OXRED_1"/>
    <property type="match status" value="1"/>
</dbReference>
<dbReference type="SUPFAM" id="SSF54373">
    <property type="entry name" value="FAD-linked reductases, C-terminal domain"/>
    <property type="match status" value="1"/>
</dbReference>
<evidence type="ECO:0000256" key="5">
    <source>
        <dbReference type="PIRSR" id="PIRSR000137-1"/>
    </source>
</evidence>
<reference evidence="11 12" key="1">
    <citation type="submission" date="2016-03" db="EMBL/GenBank/DDBJ databases">
        <title>Shallow-sea hydrothermal system.</title>
        <authorList>
            <person name="Tang K."/>
        </authorList>
    </citation>
    <scope>NUCLEOTIDE SEQUENCE [LARGE SCALE GENOMIC DNA]</scope>
    <source>
        <strain evidence="11 12">JLT9</strain>
    </source>
</reference>
<dbReference type="Gene3D" id="3.50.50.60">
    <property type="entry name" value="FAD/NAD(P)-binding domain"/>
    <property type="match status" value="1"/>
</dbReference>
<name>A0A1B1NC21_9MICO</name>
<feature type="binding site" evidence="6">
    <location>
        <position position="87"/>
    </location>
    <ligand>
        <name>FAD</name>
        <dbReference type="ChEBI" id="CHEBI:57692"/>
    </ligand>
</feature>
<evidence type="ECO:0000259" key="9">
    <source>
        <dbReference type="PROSITE" id="PS00623"/>
    </source>
</evidence>
<dbReference type="InterPro" id="IPR036188">
    <property type="entry name" value="FAD/NAD-bd_sf"/>
</dbReference>
<dbReference type="EMBL" id="CP014989">
    <property type="protein sequence ID" value="ANS78977.1"/>
    <property type="molecule type" value="Genomic_DNA"/>
</dbReference>
<dbReference type="PROSITE" id="PS00624">
    <property type="entry name" value="GMC_OXRED_2"/>
    <property type="match status" value="1"/>
</dbReference>
<keyword evidence="4 6" id="KW-0274">FAD</keyword>
<feature type="region of interest" description="Disordered" evidence="8">
    <location>
        <begin position="162"/>
        <end position="185"/>
    </location>
</feature>
<dbReference type="PIRSF" id="PIRSF000137">
    <property type="entry name" value="Alcohol_oxidase"/>
    <property type="match status" value="1"/>
</dbReference>
<dbReference type="InterPro" id="IPR012132">
    <property type="entry name" value="GMC_OxRdtase"/>
</dbReference>
<dbReference type="Gene3D" id="3.30.560.10">
    <property type="entry name" value="Glucose Oxidase, domain 3"/>
    <property type="match status" value="1"/>
</dbReference>
<dbReference type="Pfam" id="PF00732">
    <property type="entry name" value="GMC_oxred_N"/>
    <property type="match status" value="1"/>
</dbReference>
<accession>A0A1B1NC21</accession>
<feature type="domain" description="Glucose-methanol-choline oxidoreductase N-terminal" evidence="9">
    <location>
        <begin position="85"/>
        <end position="108"/>
    </location>
</feature>
<dbReference type="Pfam" id="PF05199">
    <property type="entry name" value="GMC_oxred_C"/>
    <property type="match status" value="1"/>
</dbReference>
<feature type="binding site" evidence="6">
    <location>
        <position position="206"/>
    </location>
    <ligand>
        <name>FAD</name>
        <dbReference type="ChEBI" id="CHEBI:57692"/>
    </ligand>
</feature>
<dbReference type="AlphaFoldDB" id="A0A1B1NC21"/>
<proteinExistence type="inferred from homology"/>
<evidence type="ECO:0000256" key="6">
    <source>
        <dbReference type="PIRSR" id="PIRSR000137-2"/>
    </source>
</evidence>